<name>A0A1J5RFM0_9ZZZZ</name>
<accession>A0A1J5RFM0</accession>
<feature type="domain" description="HTH cro/C1-type" evidence="4">
    <location>
        <begin position="44"/>
        <end position="80"/>
    </location>
</feature>
<dbReference type="InterPro" id="IPR010982">
    <property type="entry name" value="Lambda_DNA-bd_dom_sf"/>
</dbReference>
<sequence>MSKVKQKPTGRQSKIDIGAELLTSVREMKAGIRARVHRPEISAIAHARLVSGLSQTAFAALLGVSVRTLQDWEQGRREPSGAAKTLFRVAERHPEILQELAA</sequence>
<dbReference type="SMART" id="SM00530">
    <property type="entry name" value="HTH_XRE"/>
    <property type="match status" value="1"/>
</dbReference>
<gene>
    <name evidence="5" type="primary">higA-2_3</name>
    <name evidence="5" type="ORF">GALL_273400</name>
</gene>
<dbReference type="AlphaFoldDB" id="A0A1J5RFM0"/>
<protein>
    <submittedName>
        <fullName evidence="5">Antitoxin igA-2</fullName>
    </submittedName>
</protein>
<evidence type="ECO:0000256" key="1">
    <source>
        <dbReference type="ARBA" id="ARBA00023015"/>
    </source>
</evidence>
<dbReference type="InterPro" id="IPR052359">
    <property type="entry name" value="HTH-type_reg/antitoxin"/>
</dbReference>
<dbReference type="Gene3D" id="1.10.260.40">
    <property type="entry name" value="lambda repressor-like DNA-binding domains"/>
    <property type="match status" value="1"/>
</dbReference>
<dbReference type="PANTHER" id="PTHR36511">
    <property type="entry name" value="MERR FAMILY BACTERIAL REGULATORY PROTEIN"/>
    <property type="match status" value="1"/>
</dbReference>
<evidence type="ECO:0000256" key="2">
    <source>
        <dbReference type="ARBA" id="ARBA00023125"/>
    </source>
</evidence>
<dbReference type="SUPFAM" id="SSF47413">
    <property type="entry name" value="lambda repressor-like DNA-binding domains"/>
    <property type="match status" value="1"/>
</dbReference>
<keyword evidence="1" id="KW-0805">Transcription regulation</keyword>
<dbReference type="GO" id="GO:0003677">
    <property type="term" value="F:DNA binding"/>
    <property type="evidence" value="ECO:0007669"/>
    <property type="project" value="UniProtKB-KW"/>
</dbReference>
<keyword evidence="2" id="KW-0238">DNA-binding</keyword>
<reference evidence="5" key="1">
    <citation type="submission" date="2016-10" db="EMBL/GenBank/DDBJ databases">
        <title>Sequence of Gallionella enrichment culture.</title>
        <authorList>
            <person name="Poehlein A."/>
            <person name="Muehling M."/>
            <person name="Daniel R."/>
        </authorList>
    </citation>
    <scope>NUCLEOTIDE SEQUENCE</scope>
</reference>
<evidence type="ECO:0000256" key="3">
    <source>
        <dbReference type="ARBA" id="ARBA00023163"/>
    </source>
</evidence>
<dbReference type="PANTHER" id="PTHR36511:SF4">
    <property type="entry name" value="ANTITOXIN MQSA"/>
    <property type="match status" value="1"/>
</dbReference>
<dbReference type="EMBL" id="MLJW01000280">
    <property type="protein sequence ID" value="OIQ90799.1"/>
    <property type="molecule type" value="Genomic_DNA"/>
</dbReference>
<evidence type="ECO:0000313" key="5">
    <source>
        <dbReference type="EMBL" id="OIQ90799.1"/>
    </source>
</evidence>
<keyword evidence="3" id="KW-0804">Transcription</keyword>
<dbReference type="PROSITE" id="PS50943">
    <property type="entry name" value="HTH_CROC1"/>
    <property type="match status" value="1"/>
</dbReference>
<dbReference type="CDD" id="cd00093">
    <property type="entry name" value="HTH_XRE"/>
    <property type="match status" value="1"/>
</dbReference>
<organism evidence="5">
    <name type="scientific">mine drainage metagenome</name>
    <dbReference type="NCBI Taxonomy" id="410659"/>
    <lineage>
        <taxon>unclassified sequences</taxon>
        <taxon>metagenomes</taxon>
        <taxon>ecological metagenomes</taxon>
    </lineage>
</organism>
<dbReference type="Pfam" id="PF01381">
    <property type="entry name" value="HTH_3"/>
    <property type="match status" value="1"/>
</dbReference>
<evidence type="ECO:0000259" key="4">
    <source>
        <dbReference type="PROSITE" id="PS50943"/>
    </source>
</evidence>
<comment type="caution">
    <text evidence="5">The sequence shown here is derived from an EMBL/GenBank/DDBJ whole genome shotgun (WGS) entry which is preliminary data.</text>
</comment>
<proteinExistence type="predicted"/>
<dbReference type="InterPro" id="IPR001387">
    <property type="entry name" value="Cro/C1-type_HTH"/>
</dbReference>